<keyword evidence="2" id="KW-1185">Reference proteome</keyword>
<accession>A0A1Z3HSM6</accession>
<dbReference type="Proteomes" id="UP000191901">
    <property type="component" value="Chromosome"/>
</dbReference>
<dbReference type="PANTHER" id="PTHR43434">
    <property type="entry name" value="PHOSPHOGLYCOLATE PHOSPHATASE"/>
    <property type="match status" value="1"/>
</dbReference>
<dbReference type="RefSeq" id="WP_088430896.1">
    <property type="nucleotide sequence ID" value="NZ_CP021983.2"/>
</dbReference>
<sequence>MGATVPDILAFDFDGVLCDGLVEYYQTAWQAHGQLFPHSPETPPPGLAEQFYRLRPLVETGWEMPVLLQALLQGISEAEIGHDWPSLAKTLVAAADLTPRQVAQAVDCTRDRWIQADLDHWLSQHRFYPGTLERLQQAMAAGVFAVIISTKEGRFIRQLLAQRGIELADEQVFGKEVKQPKYETLRQVKAGYAERRQLVPQVWFLEDRLQALEAVRQQIDLGSVELFLVDWGYNTEADRQQARQQERIHLLSLSQLVQGFDCWIA</sequence>
<dbReference type="SUPFAM" id="SSF56784">
    <property type="entry name" value="HAD-like"/>
    <property type="match status" value="1"/>
</dbReference>
<dbReference type="GO" id="GO:0008967">
    <property type="term" value="F:phosphoglycolate phosphatase activity"/>
    <property type="evidence" value="ECO:0007669"/>
    <property type="project" value="TreeGrafter"/>
</dbReference>
<dbReference type="AlphaFoldDB" id="A0A1Z3HSM6"/>
<dbReference type="GO" id="GO:0005829">
    <property type="term" value="C:cytosol"/>
    <property type="evidence" value="ECO:0007669"/>
    <property type="project" value="TreeGrafter"/>
</dbReference>
<evidence type="ECO:0000313" key="2">
    <source>
        <dbReference type="Proteomes" id="UP000191901"/>
    </source>
</evidence>
<dbReference type="Gene3D" id="3.40.50.1000">
    <property type="entry name" value="HAD superfamily/HAD-like"/>
    <property type="match status" value="1"/>
</dbReference>
<gene>
    <name evidence="1" type="ORF">XM38_042780</name>
</gene>
<dbReference type="InterPro" id="IPR036412">
    <property type="entry name" value="HAD-like_sf"/>
</dbReference>
<evidence type="ECO:0008006" key="3">
    <source>
        <dbReference type="Google" id="ProtNLM"/>
    </source>
</evidence>
<name>A0A1Z3HSM6_9CYAN</name>
<dbReference type="EMBL" id="CP021983">
    <property type="protein sequence ID" value="ASC73314.1"/>
    <property type="molecule type" value="Genomic_DNA"/>
</dbReference>
<evidence type="ECO:0000313" key="1">
    <source>
        <dbReference type="EMBL" id="ASC73314.1"/>
    </source>
</evidence>
<dbReference type="OrthoDB" id="368044at2"/>
<dbReference type="PANTHER" id="PTHR43434:SF21">
    <property type="entry name" value="SLL0295 PROTEIN"/>
    <property type="match status" value="1"/>
</dbReference>
<organism evidence="1 2">
    <name type="scientific">Halomicronema hongdechloris C2206</name>
    <dbReference type="NCBI Taxonomy" id="1641165"/>
    <lineage>
        <taxon>Bacteria</taxon>
        <taxon>Bacillati</taxon>
        <taxon>Cyanobacteriota</taxon>
        <taxon>Cyanophyceae</taxon>
        <taxon>Nodosilineales</taxon>
        <taxon>Nodosilineaceae</taxon>
        <taxon>Halomicronema</taxon>
    </lineage>
</organism>
<reference evidence="1 2" key="1">
    <citation type="journal article" date="2016" name="Biochim. Biophys. Acta">
        <title>Characterization of red-shifted phycobilisomes isolated from the chlorophyll f-containing cyanobacterium Halomicronema hongdechloris.</title>
        <authorList>
            <person name="Li Y."/>
            <person name="Lin Y."/>
            <person name="Garvey C.J."/>
            <person name="Birch D."/>
            <person name="Corkery R.W."/>
            <person name="Loughlin P.C."/>
            <person name="Scheer H."/>
            <person name="Willows R.D."/>
            <person name="Chen M."/>
        </authorList>
    </citation>
    <scope>NUCLEOTIDE SEQUENCE [LARGE SCALE GENOMIC DNA]</scope>
    <source>
        <strain evidence="1 2">C2206</strain>
    </source>
</reference>
<dbReference type="InterPro" id="IPR050155">
    <property type="entry name" value="HAD-like_hydrolase_sf"/>
</dbReference>
<dbReference type="KEGG" id="hhg:XM38_042780"/>
<dbReference type="InterPro" id="IPR023214">
    <property type="entry name" value="HAD_sf"/>
</dbReference>
<proteinExistence type="predicted"/>
<dbReference type="GO" id="GO:0006281">
    <property type="term" value="P:DNA repair"/>
    <property type="evidence" value="ECO:0007669"/>
    <property type="project" value="TreeGrafter"/>
</dbReference>
<protein>
    <recommendedName>
        <fullName evidence="3">Phosphoglycolate phosphatase</fullName>
    </recommendedName>
</protein>